<dbReference type="InterPro" id="IPR012854">
    <property type="entry name" value="Cu_amine_oxidase-like_N"/>
</dbReference>
<feature type="signal peptide" evidence="1">
    <location>
        <begin position="1"/>
        <end position="25"/>
    </location>
</feature>
<keyword evidence="4" id="KW-1185">Reference proteome</keyword>
<protein>
    <submittedName>
        <fullName evidence="3">Copper amine oxidase N-terminal domain-containing protein</fullName>
    </submittedName>
</protein>
<dbReference type="RefSeq" id="WP_226392033.1">
    <property type="nucleotide sequence ID" value="NZ_JADCKB010000004.1"/>
</dbReference>
<evidence type="ECO:0000259" key="2">
    <source>
        <dbReference type="Pfam" id="PF07833"/>
    </source>
</evidence>
<evidence type="ECO:0000256" key="1">
    <source>
        <dbReference type="SAM" id="SignalP"/>
    </source>
</evidence>
<comment type="caution">
    <text evidence="3">The sequence shown here is derived from an EMBL/GenBank/DDBJ whole genome shotgun (WGS) entry which is preliminary data.</text>
</comment>
<accession>A0A9D5R810</accession>
<dbReference type="EMBL" id="JADCKB010000004">
    <property type="protein sequence ID" value="MBE5039477.1"/>
    <property type="molecule type" value="Genomic_DNA"/>
</dbReference>
<dbReference type="Gene3D" id="3.30.457.10">
    <property type="entry name" value="Copper amine oxidase-like, N-terminal domain"/>
    <property type="match status" value="1"/>
</dbReference>
<keyword evidence="1" id="KW-0732">Signal</keyword>
<dbReference type="Pfam" id="PF07833">
    <property type="entry name" value="Cu_amine_oxidN1"/>
    <property type="match status" value="1"/>
</dbReference>
<proteinExistence type="predicted"/>
<organism evidence="3 4">
    <name type="scientific">Ructibacterium gallinarum</name>
    <dbReference type="NCBI Taxonomy" id="2779355"/>
    <lineage>
        <taxon>Bacteria</taxon>
        <taxon>Bacillati</taxon>
        <taxon>Bacillota</taxon>
        <taxon>Clostridia</taxon>
        <taxon>Eubacteriales</taxon>
        <taxon>Oscillospiraceae</taxon>
        <taxon>Ructibacterium</taxon>
    </lineage>
</organism>
<dbReference type="AlphaFoldDB" id="A0A9D5R810"/>
<dbReference type="Proteomes" id="UP000806542">
    <property type="component" value="Unassembled WGS sequence"/>
</dbReference>
<dbReference type="SUPFAM" id="SSF55383">
    <property type="entry name" value="Copper amine oxidase, domain N"/>
    <property type="match status" value="1"/>
</dbReference>
<evidence type="ECO:0000313" key="3">
    <source>
        <dbReference type="EMBL" id="MBE5039477.1"/>
    </source>
</evidence>
<evidence type="ECO:0000313" key="4">
    <source>
        <dbReference type="Proteomes" id="UP000806542"/>
    </source>
</evidence>
<dbReference type="InterPro" id="IPR036582">
    <property type="entry name" value="Mao_N_sf"/>
</dbReference>
<sequence length="426" mass="45631">MRKNTKRWIASAAALGLLTGGAVFAAEPVDENVVAVPEDSVTEEAPAVVNGAALYNVVVQDVNGVTMIPLREVAEGLGYTVTWNGENESIEVRKGAQYITMSIDQDSYAFSRRAPQSLGAAPTLVNDSVTYVPLSFITDIIGGYYSVNEDGSYKIVNPSIVTVSEVQEDGSLLVTDSYLGEVIVRIDENTKITGAGQEASAKDIKKDMVLAIEYAPAMTMSIPPQTTAVTIDIQNLPVENVEGTEEPEMDLTFKGEITSIDNGLVTIGVPFEDDNALRLVISNDTQITKGNDKRVYKLEDLEVGMVISGTHSEPMTMSIPPQTVALTVNIEDEGSEEEAETLESVAFEGEITAIDGDIVTVGVPFEDNDAICLVISDKTQITKGNDKRIYKIDDLEVGMKISGTHSAATTRSIPPQSAAITVEIAD</sequence>
<feature type="domain" description="Copper amine oxidase-like N-terminal" evidence="2">
    <location>
        <begin position="50"/>
        <end position="149"/>
    </location>
</feature>
<reference evidence="3" key="1">
    <citation type="submission" date="2020-10" db="EMBL/GenBank/DDBJ databases">
        <title>ChiBAC.</title>
        <authorList>
            <person name="Zenner C."/>
            <person name="Hitch T.C.A."/>
            <person name="Clavel T."/>
        </authorList>
    </citation>
    <scope>NUCLEOTIDE SEQUENCE</scope>
    <source>
        <strain evidence="3">DSM 107454</strain>
    </source>
</reference>
<gene>
    <name evidence="3" type="ORF">INF28_03240</name>
</gene>
<feature type="chain" id="PRO_5039105541" evidence="1">
    <location>
        <begin position="26"/>
        <end position="426"/>
    </location>
</feature>
<name>A0A9D5R810_9FIRM</name>